<evidence type="ECO:0000256" key="1">
    <source>
        <dbReference type="RuleBase" id="RU004003"/>
    </source>
</evidence>
<reference evidence="4 5" key="1">
    <citation type="submission" date="2018-09" db="EMBL/GenBank/DDBJ databases">
        <authorList>
            <person name="Zhu H."/>
        </authorList>
    </citation>
    <scope>NUCLEOTIDE SEQUENCE [LARGE SCALE GENOMIC DNA]</scope>
    <source>
        <strain evidence="4 5">K1W22B-8</strain>
    </source>
</reference>
<proteinExistence type="inferred from homology"/>
<comment type="similarity">
    <text evidence="1">Belongs to the bacterial secretin family.</text>
</comment>
<evidence type="ECO:0000259" key="3">
    <source>
        <dbReference type="Pfam" id="PF00263"/>
    </source>
</evidence>
<name>A0A418VUH9_9PROT</name>
<feature type="domain" description="Type II/III secretion system secretin-like" evidence="3">
    <location>
        <begin position="54"/>
        <end position="156"/>
    </location>
</feature>
<dbReference type="GO" id="GO:0015627">
    <property type="term" value="C:type II protein secretion system complex"/>
    <property type="evidence" value="ECO:0007669"/>
    <property type="project" value="TreeGrafter"/>
</dbReference>
<feature type="region of interest" description="Disordered" evidence="2">
    <location>
        <begin position="1"/>
        <end position="46"/>
    </location>
</feature>
<organism evidence="4 5">
    <name type="scientific">Oleomonas cavernae</name>
    <dbReference type="NCBI Taxonomy" id="2320859"/>
    <lineage>
        <taxon>Bacteria</taxon>
        <taxon>Pseudomonadati</taxon>
        <taxon>Pseudomonadota</taxon>
        <taxon>Alphaproteobacteria</taxon>
        <taxon>Acetobacterales</taxon>
        <taxon>Acetobacteraceae</taxon>
        <taxon>Oleomonas</taxon>
    </lineage>
</organism>
<dbReference type="Pfam" id="PF00263">
    <property type="entry name" value="Secretin"/>
    <property type="match status" value="1"/>
</dbReference>
<evidence type="ECO:0000313" key="4">
    <source>
        <dbReference type="EMBL" id="RJF80799.1"/>
    </source>
</evidence>
<gene>
    <name evidence="4" type="ORF">D3874_27340</name>
</gene>
<dbReference type="InterPro" id="IPR001775">
    <property type="entry name" value="GspD/PilQ"/>
</dbReference>
<keyword evidence="5" id="KW-1185">Reference proteome</keyword>
<sequence length="188" mass="20574">MLTKAPDTRQQARDLAGRRRSPGCHPNGGQCHRSRRTRGQRGGDARYRYLDDRNPRISKSGLVVLDIAQEVSDAVETTTSGIDSPTIQQRRIETTVGVHDGETVALGGLMRRAQTAGNRGIPVAKDIPILGNLFGTTTDDTKKTELLIFLTPRVIRSAAAAREATLELRRSLDGLEPAIREELGDRLP</sequence>
<dbReference type="PANTHER" id="PTHR30332">
    <property type="entry name" value="PROBABLE GENERAL SECRETION PATHWAY PROTEIN D"/>
    <property type="match status" value="1"/>
</dbReference>
<evidence type="ECO:0000313" key="5">
    <source>
        <dbReference type="Proteomes" id="UP000284605"/>
    </source>
</evidence>
<dbReference type="InterPro" id="IPR004846">
    <property type="entry name" value="T2SS/T3SS_dom"/>
</dbReference>
<dbReference type="InterPro" id="IPR050810">
    <property type="entry name" value="Bact_Secretion_Sys_Channel"/>
</dbReference>
<dbReference type="Proteomes" id="UP000284605">
    <property type="component" value="Unassembled WGS sequence"/>
</dbReference>
<comment type="caution">
    <text evidence="4">The sequence shown here is derived from an EMBL/GenBank/DDBJ whole genome shotgun (WGS) entry which is preliminary data.</text>
</comment>
<protein>
    <recommendedName>
        <fullName evidence="3">Type II/III secretion system secretin-like domain-containing protein</fullName>
    </recommendedName>
</protein>
<dbReference type="PRINTS" id="PR00811">
    <property type="entry name" value="BCTERIALGSPD"/>
</dbReference>
<dbReference type="GO" id="GO:0009306">
    <property type="term" value="P:protein secretion"/>
    <property type="evidence" value="ECO:0007669"/>
    <property type="project" value="InterPro"/>
</dbReference>
<dbReference type="AlphaFoldDB" id="A0A418VUH9"/>
<evidence type="ECO:0000256" key="2">
    <source>
        <dbReference type="SAM" id="MobiDB-lite"/>
    </source>
</evidence>
<dbReference type="PANTHER" id="PTHR30332:SF25">
    <property type="entry name" value="SECRETIN XPSD"/>
    <property type="match status" value="1"/>
</dbReference>
<dbReference type="OrthoDB" id="9775455at2"/>
<accession>A0A418VUH9</accession>
<dbReference type="EMBL" id="QYUK01000016">
    <property type="protein sequence ID" value="RJF80799.1"/>
    <property type="molecule type" value="Genomic_DNA"/>
</dbReference>
<feature type="compositionally biased region" description="Basic and acidic residues" evidence="2">
    <location>
        <begin position="1"/>
        <end position="17"/>
    </location>
</feature>